<feature type="domain" description="ApaG" evidence="2">
    <location>
        <begin position="2"/>
        <end position="126"/>
    </location>
</feature>
<name>A0A3B0X9M5_9ZZZZ</name>
<sequence>MNEVPYKISVEVTPAYIEEQSSPDQGHYVFSYTVTIINDGRLPARLLTRHWVITDATGETQEVKGDGVVGEQPLLKPGEGFQYTSGTMMRTPSGSMTGSYQMIADDGYHFDADIPEFYLLAPNTLH</sequence>
<dbReference type="PANTHER" id="PTHR14289">
    <property type="entry name" value="F-BOX ONLY PROTEIN 3"/>
    <property type="match status" value="1"/>
</dbReference>
<reference evidence="3" key="1">
    <citation type="submission" date="2018-06" db="EMBL/GenBank/DDBJ databases">
        <authorList>
            <person name="Zhirakovskaya E."/>
        </authorList>
    </citation>
    <scope>NUCLEOTIDE SEQUENCE</scope>
</reference>
<dbReference type="Gene3D" id="2.60.40.1470">
    <property type="entry name" value="ApaG domain"/>
    <property type="match status" value="1"/>
</dbReference>
<dbReference type="PROSITE" id="PS51087">
    <property type="entry name" value="APAG"/>
    <property type="match status" value="1"/>
</dbReference>
<dbReference type="InterPro" id="IPR007474">
    <property type="entry name" value="ApaG_domain"/>
</dbReference>
<accession>A0A3B0X9M5</accession>
<evidence type="ECO:0000259" key="2">
    <source>
        <dbReference type="PROSITE" id="PS51087"/>
    </source>
</evidence>
<protein>
    <recommendedName>
        <fullName evidence="1">Protein ApaG</fullName>
    </recommendedName>
</protein>
<dbReference type="HAMAP" id="MF_00791">
    <property type="entry name" value="ApaG"/>
    <property type="match status" value="1"/>
</dbReference>
<dbReference type="SUPFAM" id="SSF110069">
    <property type="entry name" value="ApaG-like"/>
    <property type="match status" value="1"/>
</dbReference>
<proteinExistence type="inferred from homology"/>
<dbReference type="EMBL" id="UOFG01000022">
    <property type="protein sequence ID" value="VAW58159.1"/>
    <property type="molecule type" value="Genomic_DNA"/>
</dbReference>
<dbReference type="InterPro" id="IPR023065">
    <property type="entry name" value="Uncharacterised_ApaG"/>
</dbReference>
<dbReference type="NCBIfam" id="NF003967">
    <property type="entry name" value="PRK05461.1"/>
    <property type="match status" value="1"/>
</dbReference>
<gene>
    <name evidence="3" type="ORF">MNBD_GAMMA11-368</name>
</gene>
<evidence type="ECO:0000313" key="3">
    <source>
        <dbReference type="EMBL" id="VAW58159.1"/>
    </source>
</evidence>
<dbReference type="InterPro" id="IPR036767">
    <property type="entry name" value="ApaG_sf"/>
</dbReference>
<dbReference type="AlphaFoldDB" id="A0A3B0X9M5"/>
<evidence type="ECO:0000256" key="1">
    <source>
        <dbReference type="ARBA" id="ARBA00017693"/>
    </source>
</evidence>
<dbReference type="GO" id="GO:0070987">
    <property type="term" value="P:error-free translesion synthesis"/>
    <property type="evidence" value="ECO:0007669"/>
    <property type="project" value="TreeGrafter"/>
</dbReference>
<dbReference type="Pfam" id="PF04379">
    <property type="entry name" value="DUF525"/>
    <property type="match status" value="1"/>
</dbReference>
<organism evidence="3">
    <name type="scientific">hydrothermal vent metagenome</name>
    <dbReference type="NCBI Taxonomy" id="652676"/>
    <lineage>
        <taxon>unclassified sequences</taxon>
        <taxon>metagenomes</taxon>
        <taxon>ecological metagenomes</taxon>
    </lineage>
</organism>
<dbReference type="PANTHER" id="PTHR14289:SF16">
    <property type="entry name" value="POLYMERASE DELTA-INTERACTING PROTEIN 2"/>
    <property type="match status" value="1"/>
</dbReference>